<dbReference type="AlphaFoldDB" id="A0AAD1UAH3"/>
<evidence type="ECO:0000313" key="2">
    <source>
        <dbReference type="EMBL" id="CAI2365088.1"/>
    </source>
</evidence>
<feature type="region of interest" description="Disordered" evidence="1">
    <location>
        <begin position="74"/>
        <end position="101"/>
    </location>
</feature>
<feature type="compositionally biased region" description="Polar residues" evidence="1">
    <location>
        <begin position="15"/>
        <end position="28"/>
    </location>
</feature>
<feature type="compositionally biased region" description="Polar residues" evidence="1">
    <location>
        <begin position="74"/>
        <end position="93"/>
    </location>
</feature>
<dbReference type="Proteomes" id="UP001295684">
    <property type="component" value="Unassembled WGS sequence"/>
</dbReference>
<keyword evidence="3" id="KW-1185">Reference proteome</keyword>
<name>A0AAD1UAH3_EUPCR</name>
<sequence length="473" mass="54896">MAGRNKIRQCRVKNPKSSSINQSQTTVSKSILEPRQQMCHKEEEVLNNSKSLAIEKPTLDHQRTVNYSERTVETKSFTDYPHNNQRELLTSNSKKTDQSHHDEMWDYYPKQVQKVLKKKRINKEKSKSFNKARKNIHLKLPGKRNYKTLFANLQAVTMAEIKESSYMFKNMSEEYYKLKAAEREVHKALKQKGLFLDQKDFNIMEALNDACSEYSDDKEESKDSKSEGKSCFISVENIDQPLSISKPDPLAYSGHLPLKNIGNLNHLGRSSAEREFLEVPSFSNSATPNSFTLEKISHHSKYTNKSNHSFASKTSKRLLFQDAKIERRPNNPRVQKGDFPCICNKSNTIENYFQGYEVYPYEPYALLNLEPDSDDQSILGGNELVRSISAPAHETCEFEEKLIGPLPLERQPFSNRVNQERPAHNYRDPCDKIDIKRIVRMENHCDQDENRFTYIDRNIFPEAFGMNDEHIHI</sequence>
<gene>
    <name evidence="2" type="ORF">ECRASSUSDP1_LOCUS6438</name>
</gene>
<feature type="compositionally biased region" description="Basic residues" evidence="1">
    <location>
        <begin position="1"/>
        <end position="14"/>
    </location>
</feature>
<feature type="region of interest" description="Disordered" evidence="1">
    <location>
        <begin position="1"/>
        <end position="28"/>
    </location>
</feature>
<evidence type="ECO:0000313" key="3">
    <source>
        <dbReference type="Proteomes" id="UP001295684"/>
    </source>
</evidence>
<organism evidence="2 3">
    <name type="scientific">Euplotes crassus</name>
    <dbReference type="NCBI Taxonomy" id="5936"/>
    <lineage>
        <taxon>Eukaryota</taxon>
        <taxon>Sar</taxon>
        <taxon>Alveolata</taxon>
        <taxon>Ciliophora</taxon>
        <taxon>Intramacronucleata</taxon>
        <taxon>Spirotrichea</taxon>
        <taxon>Hypotrichia</taxon>
        <taxon>Euplotida</taxon>
        <taxon>Euplotidae</taxon>
        <taxon>Moneuplotes</taxon>
    </lineage>
</organism>
<protein>
    <submittedName>
        <fullName evidence="2">Uncharacterized protein</fullName>
    </submittedName>
</protein>
<accession>A0AAD1UAH3</accession>
<dbReference type="EMBL" id="CAMPGE010006243">
    <property type="protein sequence ID" value="CAI2365088.1"/>
    <property type="molecule type" value="Genomic_DNA"/>
</dbReference>
<comment type="caution">
    <text evidence="2">The sequence shown here is derived from an EMBL/GenBank/DDBJ whole genome shotgun (WGS) entry which is preliminary data.</text>
</comment>
<evidence type="ECO:0000256" key="1">
    <source>
        <dbReference type="SAM" id="MobiDB-lite"/>
    </source>
</evidence>
<proteinExistence type="predicted"/>
<reference evidence="2" key="1">
    <citation type="submission" date="2023-07" db="EMBL/GenBank/DDBJ databases">
        <authorList>
            <consortium name="AG Swart"/>
            <person name="Singh M."/>
            <person name="Singh A."/>
            <person name="Seah K."/>
            <person name="Emmerich C."/>
        </authorList>
    </citation>
    <scope>NUCLEOTIDE SEQUENCE</scope>
    <source>
        <strain evidence="2">DP1</strain>
    </source>
</reference>